<comment type="caution">
    <text evidence="1">The sequence shown here is derived from an EMBL/GenBank/DDBJ whole genome shotgun (WGS) entry which is preliminary data.</text>
</comment>
<protein>
    <submittedName>
        <fullName evidence="1">Uncharacterized protein</fullName>
    </submittedName>
</protein>
<organism evidence="1 2">
    <name type="scientific">Melghiribacillus thermohalophilus</name>
    <dbReference type="NCBI Taxonomy" id="1324956"/>
    <lineage>
        <taxon>Bacteria</taxon>
        <taxon>Bacillati</taxon>
        <taxon>Bacillota</taxon>
        <taxon>Bacilli</taxon>
        <taxon>Bacillales</taxon>
        <taxon>Bacillaceae</taxon>
        <taxon>Melghiribacillus</taxon>
    </lineage>
</organism>
<keyword evidence="2" id="KW-1185">Reference proteome</keyword>
<dbReference type="AlphaFoldDB" id="A0A4R3N5M6"/>
<dbReference type="OrthoDB" id="2973864at2"/>
<evidence type="ECO:0000313" key="1">
    <source>
        <dbReference type="EMBL" id="TCT23611.1"/>
    </source>
</evidence>
<dbReference type="Proteomes" id="UP000294650">
    <property type="component" value="Unassembled WGS sequence"/>
</dbReference>
<evidence type="ECO:0000313" key="2">
    <source>
        <dbReference type="Proteomes" id="UP000294650"/>
    </source>
</evidence>
<dbReference type="EMBL" id="SMAN01000006">
    <property type="protein sequence ID" value="TCT23611.1"/>
    <property type="molecule type" value="Genomic_DNA"/>
</dbReference>
<dbReference type="RefSeq" id="WP_132371407.1">
    <property type="nucleotide sequence ID" value="NZ_SMAN01000006.1"/>
</dbReference>
<reference evidence="1 2" key="1">
    <citation type="submission" date="2019-03" db="EMBL/GenBank/DDBJ databases">
        <title>Genomic Encyclopedia of Type Strains, Phase IV (KMG-IV): sequencing the most valuable type-strain genomes for metagenomic binning, comparative biology and taxonomic classification.</title>
        <authorList>
            <person name="Goeker M."/>
        </authorList>
    </citation>
    <scope>NUCLEOTIDE SEQUENCE [LARGE SCALE GENOMIC DNA]</scope>
    <source>
        <strain evidence="1 2">DSM 25894</strain>
    </source>
</reference>
<gene>
    <name evidence="1" type="ORF">EDD68_10621</name>
</gene>
<proteinExistence type="predicted"/>
<accession>A0A4R3N5M6</accession>
<name>A0A4R3N5M6_9BACI</name>
<sequence length="62" mass="7008">MKYTHEFEKLADGVIDYFSRNHGELSAKSKEVILKAIQESYDTGYEHGLMDGKEISDKPLSG</sequence>